<keyword evidence="7 9" id="KW-0720">Serine protease</keyword>
<dbReference type="CDD" id="cd07473">
    <property type="entry name" value="Peptidases_S8_Subtilisin_like"/>
    <property type="match status" value="1"/>
</dbReference>
<keyword evidence="8" id="KW-0106">Calcium</keyword>
<evidence type="ECO:0000313" key="14">
    <source>
        <dbReference type="EMBL" id="TWD92415.1"/>
    </source>
</evidence>
<comment type="cofactor">
    <cofactor evidence="1">
        <name>Ca(2+)</name>
        <dbReference type="ChEBI" id="CHEBI:29108"/>
    </cofactor>
</comment>
<evidence type="ECO:0000259" key="13">
    <source>
        <dbReference type="Pfam" id="PF22148"/>
    </source>
</evidence>
<evidence type="ECO:0000256" key="1">
    <source>
        <dbReference type="ARBA" id="ARBA00001913"/>
    </source>
</evidence>
<feature type="chain" id="PRO_5021976070" evidence="10">
    <location>
        <begin position="26"/>
        <end position="975"/>
    </location>
</feature>
<organism evidence="14 15">
    <name type="scientific">Neobacillus bataviensis</name>
    <dbReference type="NCBI Taxonomy" id="220685"/>
    <lineage>
        <taxon>Bacteria</taxon>
        <taxon>Bacillati</taxon>
        <taxon>Bacillota</taxon>
        <taxon>Bacilli</taxon>
        <taxon>Bacillales</taxon>
        <taxon>Bacillaceae</taxon>
        <taxon>Neobacillus</taxon>
    </lineage>
</organism>
<proteinExistence type="inferred from homology"/>
<dbReference type="PANTHER" id="PTHR43806">
    <property type="entry name" value="PEPTIDASE S8"/>
    <property type="match status" value="1"/>
</dbReference>
<evidence type="ECO:0000256" key="9">
    <source>
        <dbReference type="PROSITE-ProRule" id="PRU01240"/>
    </source>
</evidence>
<keyword evidence="5 9" id="KW-0645">Protease</keyword>
<comment type="similarity">
    <text evidence="3 9">Belongs to the peptidase S8 family.</text>
</comment>
<feature type="active site" description="Charge relay system" evidence="9">
    <location>
        <position position="415"/>
    </location>
</feature>
<keyword evidence="4" id="KW-0964">Secreted</keyword>
<dbReference type="SUPFAM" id="SSF52743">
    <property type="entry name" value="Subtilisin-like"/>
    <property type="match status" value="1"/>
</dbReference>
<dbReference type="PROSITE" id="PS51892">
    <property type="entry name" value="SUBTILASE"/>
    <property type="match status" value="1"/>
</dbReference>
<sequence>MKGRKIGSLMLAVLLITTSVPVASANSQVTGGKVTSTANVKKGSHKVTEIVEVAKQQAKSQASKVKKAVTTSSEKTEYSKDEILVKYKTTVKAQDVGTVEKGASIKKSKDLGSSGVKLYKVQNGNSVDKTIAKLKQDKNVVYAEPNYKITVNTVSDPYYSKLWGLKNTGQFVYGSFGTAGMDINVEEAWKKTTGANVVVGVVDEGIDINHTDLKNNIWVNTKEIPGDHIDNDHNGYVDDVNGWDFVHKDNTVYDVSDGDEHGTHVAGTIGASANNVGVIGVAPNVKLVSLKFLSPDGGYTSDAIEAIQYAQKMGIKILNASWGGDEYSQALYDAIKNYDGLFVAAAGNEGINTDSFGSYPAAFNLPNILSVASVDSDGYLSYFSNYGVKSVDVAAPGENIYSTAPSGYQYMSGTSMATPHVTGSAALVLASHPQYTTAEIKQSLMENTKKLSSLSGEVATGGLIDVGKSVTYNADDDIPGVALTGSKVTDSLNQTSDLDDVYAVTLSKGEKLTANLSGAAGTDFDLYLYDSKATTAQSSDGILKYSEKTGTSNESVTFIAPYAGTFYLDTYAYSGIGSYTLSVTLGATAASYDNKSEVLNFTSSTPWNVVSNSYASSGSYSTINAAKSSVEIVFNGTGIQYNAIKNAQQGIARVTLDGAAQNVDLYSSVAKYNTPVFEKVNLQPGVHTLKIEWTGLKNSLARKSSTAINIDSITVTNKQSMTVEENNAAVSYSGSWTGATSSSLSGGTAKYSVTKGSSAELKFTGEAVKVLGYTGNNRGKADIYVDGKLVKTVDLYSSTTKYKVTLYEATNLTKSSHVVKVVNRGEKTAASTGTGITLDSFIISQKYGSYPVEENTSSATYKGTWSTNSSANHSGGTAKYSSATGNYLEYTFTGRGITLLSYTGPDKGMADIYIDGKLMRTVNMYTSSTKYQAPIYSVSGLSLGSHKIKVVAKGAKSTASTGTMITVDAFEVSAY</sequence>
<reference evidence="14 15" key="1">
    <citation type="submission" date="2019-06" db="EMBL/GenBank/DDBJ databases">
        <title>Sorghum-associated microbial communities from plants grown in Nebraska, USA.</title>
        <authorList>
            <person name="Schachtman D."/>
        </authorList>
    </citation>
    <scope>NUCLEOTIDE SEQUENCE [LARGE SCALE GENOMIC DNA]</scope>
    <source>
        <strain evidence="14 15">2482</strain>
    </source>
</reference>
<feature type="domain" description="Fervidolysin-like N-terminal prodomain" evidence="13">
    <location>
        <begin position="67"/>
        <end position="146"/>
    </location>
</feature>
<dbReference type="Gene3D" id="3.40.50.200">
    <property type="entry name" value="Peptidase S8/S53 domain"/>
    <property type="match status" value="1"/>
</dbReference>
<dbReference type="Pfam" id="PF22148">
    <property type="entry name" value="Fervidolysin_NPro-like"/>
    <property type="match status" value="1"/>
</dbReference>
<evidence type="ECO:0000256" key="4">
    <source>
        <dbReference type="ARBA" id="ARBA00022525"/>
    </source>
</evidence>
<dbReference type="GO" id="GO:0004252">
    <property type="term" value="F:serine-type endopeptidase activity"/>
    <property type="evidence" value="ECO:0007669"/>
    <property type="project" value="UniProtKB-UniRule"/>
</dbReference>
<dbReference type="PROSITE" id="PS00137">
    <property type="entry name" value="SUBTILASE_HIS"/>
    <property type="match status" value="1"/>
</dbReference>
<comment type="caution">
    <text evidence="14">The sequence shown here is derived from an EMBL/GenBank/DDBJ whole genome shotgun (WGS) entry which is preliminary data.</text>
</comment>
<keyword evidence="10" id="KW-0732">Signal</keyword>
<protein>
    <submittedName>
        <fullName evidence="14">Pre-peptidase</fullName>
    </submittedName>
</protein>
<feature type="signal peptide" evidence="10">
    <location>
        <begin position="1"/>
        <end position="25"/>
    </location>
</feature>
<dbReference type="RefSeq" id="WP_144567849.1">
    <property type="nucleotide sequence ID" value="NZ_VIVN01000018.1"/>
</dbReference>
<dbReference type="Gene3D" id="2.60.120.380">
    <property type="match status" value="1"/>
</dbReference>
<gene>
    <name evidence="14" type="ORF">FB550_11846</name>
</gene>
<dbReference type="InterPro" id="IPR007280">
    <property type="entry name" value="Peptidase_C_arc/bac"/>
</dbReference>
<dbReference type="Gene3D" id="2.60.120.260">
    <property type="entry name" value="Galactose-binding domain-like"/>
    <property type="match status" value="3"/>
</dbReference>
<dbReference type="PANTHER" id="PTHR43806:SF11">
    <property type="entry name" value="CEREVISIN-RELATED"/>
    <property type="match status" value="1"/>
</dbReference>
<dbReference type="InterPro" id="IPR050131">
    <property type="entry name" value="Peptidase_S8_subtilisin-like"/>
</dbReference>
<dbReference type="Pfam" id="PF04151">
    <property type="entry name" value="PPC"/>
    <property type="match status" value="1"/>
</dbReference>
<feature type="domain" description="Peptidase C-terminal archaeal/bacterial" evidence="12">
    <location>
        <begin position="500"/>
        <end position="568"/>
    </location>
</feature>
<dbReference type="Proteomes" id="UP000319671">
    <property type="component" value="Unassembled WGS sequence"/>
</dbReference>
<dbReference type="GO" id="GO:0005576">
    <property type="term" value="C:extracellular region"/>
    <property type="evidence" value="ECO:0007669"/>
    <property type="project" value="UniProtKB-SubCell"/>
</dbReference>
<feature type="active site" description="Charge relay system" evidence="9">
    <location>
        <position position="261"/>
    </location>
</feature>
<evidence type="ECO:0000259" key="11">
    <source>
        <dbReference type="Pfam" id="PF00082"/>
    </source>
</evidence>
<dbReference type="PRINTS" id="PR00723">
    <property type="entry name" value="SUBTILISIN"/>
</dbReference>
<evidence type="ECO:0000256" key="3">
    <source>
        <dbReference type="ARBA" id="ARBA00011073"/>
    </source>
</evidence>
<evidence type="ECO:0000313" key="15">
    <source>
        <dbReference type="Proteomes" id="UP000319671"/>
    </source>
</evidence>
<evidence type="ECO:0000259" key="12">
    <source>
        <dbReference type="Pfam" id="PF04151"/>
    </source>
</evidence>
<dbReference type="Pfam" id="PF00082">
    <property type="entry name" value="Peptidase_S8"/>
    <property type="match status" value="1"/>
</dbReference>
<dbReference type="InterPro" id="IPR023828">
    <property type="entry name" value="Peptidase_S8_Ser-AS"/>
</dbReference>
<dbReference type="PROSITE" id="PS00138">
    <property type="entry name" value="SUBTILASE_SER"/>
    <property type="match status" value="1"/>
</dbReference>
<dbReference type="InterPro" id="IPR054399">
    <property type="entry name" value="Fervidolysin-like_N_prodom"/>
</dbReference>
<comment type="subcellular location">
    <subcellularLocation>
        <location evidence="2">Secreted</location>
    </subcellularLocation>
</comment>
<dbReference type="InterPro" id="IPR034204">
    <property type="entry name" value="PfSUB1-like_cat_dom"/>
</dbReference>
<evidence type="ECO:0000256" key="2">
    <source>
        <dbReference type="ARBA" id="ARBA00004613"/>
    </source>
</evidence>
<evidence type="ECO:0000256" key="8">
    <source>
        <dbReference type="ARBA" id="ARBA00022837"/>
    </source>
</evidence>
<evidence type="ECO:0000256" key="6">
    <source>
        <dbReference type="ARBA" id="ARBA00022801"/>
    </source>
</evidence>
<dbReference type="InterPro" id="IPR000209">
    <property type="entry name" value="Peptidase_S8/S53_dom"/>
</dbReference>
<dbReference type="AlphaFoldDB" id="A0A561CMD4"/>
<evidence type="ECO:0000256" key="10">
    <source>
        <dbReference type="SAM" id="SignalP"/>
    </source>
</evidence>
<dbReference type="EMBL" id="VIVN01000018">
    <property type="protein sequence ID" value="TWD92415.1"/>
    <property type="molecule type" value="Genomic_DNA"/>
</dbReference>
<dbReference type="GO" id="GO:0006508">
    <property type="term" value="P:proteolysis"/>
    <property type="evidence" value="ECO:0007669"/>
    <property type="project" value="UniProtKB-KW"/>
</dbReference>
<keyword evidence="6 9" id="KW-0378">Hydrolase</keyword>
<feature type="domain" description="Peptidase S8/S53" evidence="11">
    <location>
        <begin position="194"/>
        <end position="451"/>
    </location>
</feature>
<accession>A0A561CMD4</accession>
<keyword evidence="15" id="KW-1185">Reference proteome</keyword>
<dbReference type="InterPro" id="IPR022398">
    <property type="entry name" value="Peptidase_S8_His-AS"/>
</dbReference>
<evidence type="ECO:0000256" key="7">
    <source>
        <dbReference type="ARBA" id="ARBA00022825"/>
    </source>
</evidence>
<feature type="active site" description="Charge relay system" evidence="9">
    <location>
        <position position="203"/>
    </location>
</feature>
<dbReference type="InterPro" id="IPR036852">
    <property type="entry name" value="Peptidase_S8/S53_dom_sf"/>
</dbReference>
<name>A0A561CMD4_9BACI</name>
<dbReference type="SUPFAM" id="SSF89260">
    <property type="entry name" value="Collagen-binding domain"/>
    <property type="match status" value="1"/>
</dbReference>
<dbReference type="InterPro" id="IPR015500">
    <property type="entry name" value="Peptidase_S8_subtilisin-rel"/>
</dbReference>
<evidence type="ECO:0000256" key="5">
    <source>
        <dbReference type="ARBA" id="ARBA00022670"/>
    </source>
</evidence>